<proteinExistence type="predicted"/>
<evidence type="ECO:0000313" key="2">
    <source>
        <dbReference type="Proteomes" id="UP000257109"/>
    </source>
</evidence>
<name>A0A371ESE9_MUCPR</name>
<keyword evidence="2" id="KW-1185">Reference proteome</keyword>
<protein>
    <recommendedName>
        <fullName evidence="3">Copia protein</fullName>
    </recommendedName>
</protein>
<reference evidence="1" key="1">
    <citation type="submission" date="2018-05" db="EMBL/GenBank/DDBJ databases">
        <title>Draft genome of Mucuna pruriens seed.</title>
        <authorList>
            <person name="Nnadi N.E."/>
            <person name="Vos R."/>
            <person name="Hasami M.H."/>
            <person name="Devisetty U.K."/>
            <person name="Aguiy J.C."/>
        </authorList>
    </citation>
    <scope>NUCLEOTIDE SEQUENCE [LARGE SCALE GENOMIC DNA]</scope>
    <source>
        <strain evidence="1">JCA_2017</strain>
    </source>
</reference>
<sequence length="161" mass="19148">MEDAKPMTIPMHPSITLKKDDILDIMFSVCLCARFQYNLRESHLKVVKSILTYLIREKEYMWRLPLYLTMSNIFGRKIEVHSPFKCRNKICLSSQLLFTTVMDYSSFGHDNIVLCDNTNSITYLKIAYNILRKKHIEIRHHFIIDYVQKCVFDIKFIDTDN</sequence>
<dbReference type="EMBL" id="QJKJ01012314">
    <property type="protein sequence ID" value="RDX68987.1"/>
    <property type="molecule type" value="Genomic_DNA"/>
</dbReference>
<comment type="caution">
    <text evidence="1">The sequence shown here is derived from an EMBL/GenBank/DDBJ whole genome shotgun (WGS) entry which is preliminary data.</text>
</comment>
<dbReference type="Proteomes" id="UP000257109">
    <property type="component" value="Unassembled WGS sequence"/>
</dbReference>
<gene>
    <name evidence="1" type="ORF">CR513_51963</name>
</gene>
<organism evidence="1 2">
    <name type="scientific">Mucuna pruriens</name>
    <name type="common">Velvet bean</name>
    <name type="synonym">Dolichos pruriens</name>
    <dbReference type="NCBI Taxonomy" id="157652"/>
    <lineage>
        <taxon>Eukaryota</taxon>
        <taxon>Viridiplantae</taxon>
        <taxon>Streptophyta</taxon>
        <taxon>Embryophyta</taxon>
        <taxon>Tracheophyta</taxon>
        <taxon>Spermatophyta</taxon>
        <taxon>Magnoliopsida</taxon>
        <taxon>eudicotyledons</taxon>
        <taxon>Gunneridae</taxon>
        <taxon>Pentapetalae</taxon>
        <taxon>rosids</taxon>
        <taxon>fabids</taxon>
        <taxon>Fabales</taxon>
        <taxon>Fabaceae</taxon>
        <taxon>Papilionoideae</taxon>
        <taxon>50 kb inversion clade</taxon>
        <taxon>NPAAA clade</taxon>
        <taxon>indigoferoid/millettioid clade</taxon>
        <taxon>Phaseoleae</taxon>
        <taxon>Mucuna</taxon>
    </lineage>
</organism>
<evidence type="ECO:0008006" key="3">
    <source>
        <dbReference type="Google" id="ProtNLM"/>
    </source>
</evidence>
<evidence type="ECO:0000313" key="1">
    <source>
        <dbReference type="EMBL" id="RDX68987.1"/>
    </source>
</evidence>
<feature type="non-terminal residue" evidence="1">
    <location>
        <position position="1"/>
    </location>
</feature>
<accession>A0A371ESE9</accession>
<dbReference type="AlphaFoldDB" id="A0A371ESE9"/>